<organism evidence="2 3">
    <name type="scientific">Eumeta variegata</name>
    <name type="common">Bagworm moth</name>
    <name type="synonym">Eumeta japonica</name>
    <dbReference type="NCBI Taxonomy" id="151549"/>
    <lineage>
        <taxon>Eukaryota</taxon>
        <taxon>Metazoa</taxon>
        <taxon>Ecdysozoa</taxon>
        <taxon>Arthropoda</taxon>
        <taxon>Hexapoda</taxon>
        <taxon>Insecta</taxon>
        <taxon>Pterygota</taxon>
        <taxon>Neoptera</taxon>
        <taxon>Endopterygota</taxon>
        <taxon>Lepidoptera</taxon>
        <taxon>Glossata</taxon>
        <taxon>Ditrysia</taxon>
        <taxon>Tineoidea</taxon>
        <taxon>Psychidae</taxon>
        <taxon>Oiketicinae</taxon>
        <taxon>Eumeta</taxon>
    </lineage>
</organism>
<dbReference type="AlphaFoldDB" id="A0A4C1UV20"/>
<proteinExistence type="predicted"/>
<gene>
    <name evidence="2" type="ORF">EVAR_27900_1</name>
</gene>
<evidence type="ECO:0000313" key="3">
    <source>
        <dbReference type="Proteomes" id="UP000299102"/>
    </source>
</evidence>
<keyword evidence="3" id="KW-1185">Reference proteome</keyword>
<evidence type="ECO:0000256" key="1">
    <source>
        <dbReference type="SAM" id="SignalP"/>
    </source>
</evidence>
<dbReference type="EMBL" id="BGZK01000231">
    <property type="protein sequence ID" value="GBP30288.1"/>
    <property type="molecule type" value="Genomic_DNA"/>
</dbReference>
<reference evidence="2 3" key="1">
    <citation type="journal article" date="2019" name="Commun. Biol.">
        <title>The bagworm genome reveals a unique fibroin gene that provides high tensile strength.</title>
        <authorList>
            <person name="Kono N."/>
            <person name="Nakamura H."/>
            <person name="Ohtoshi R."/>
            <person name="Tomita M."/>
            <person name="Numata K."/>
            <person name="Arakawa K."/>
        </authorList>
    </citation>
    <scope>NUCLEOTIDE SEQUENCE [LARGE SCALE GENOMIC DNA]</scope>
</reference>
<evidence type="ECO:0000313" key="2">
    <source>
        <dbReference type="EMBL" id="GBP30288.1"/>
    </source>
</evidence>
<dbReference type="Proteomes" id="UP000299102">
    <property type="component" value="Unassembled WGS sequence"/>
</dbReference>
<feature type="chain" id="PRO_5020028396" description="Secreted protein" evidence="1">
    <location>
        <begin position="21"/>
        <end position="98"/>
    </location>
</feature>
<feature type="signal peptide" evidence="1">
    <location>
        <begin position="1"/>
        <end position="20"/>
    </location>
</feature>
<accession>A0A4C1UV20</accession>
<evidence type="ECO:0008006" key="4">
    <source>
        <dbReference type="Google" id="ProtNLM"/>
    </source>
</evidence>
<protein>
    <recommendedName>
        <fullName evidence="4">Secreted protein</fullName>
    </recommendedName>
</protein>
<keyword evidence="1" id="KW-0732">Signal</keyword>
<comment type="caution">
    <text evidence="2">The sequence shown here is derived from an EMBL/GenBank/DDBJ whole genome shotgun (WGS) entry which is preliminary data.</text>
</comment>
<sequence>MTASRFHRLLSSIRVWSVLSCYGTWDRRCHVRQSKIQAPTIYGKLELEAPHLFNLVLAVSCRIYLNAADACTSECTFAVPAFTARCQTSIAFHDNWAI</sequence>
<name>A0A4C1UV20_EUMVA</name>